<dbReference type="AlphaFoldDB" id="A0A8E1BZQ8"/>
<dbReference type="RefSeq" id="WP_008579235.1">
    <property type="nucleotide sequence ID" value="NZ_JFKF01000149.1"/>
</dbReference>
<gene>
    <name evidence="2" type="ORF">REISMN_06915</name>
    <name evidence="1" type="ORF">REISMN_07835</name>
</gene>
<evidence type="ECO:0000313" key="2">
    <source>
        <dbReference type="EMBL" id="KDO02465.1"/>
    </source>
</evidence>
<dbReference type="EMBL" id="JFKF01000149">
    <property type="protein sequence ID" value="KDO02465.1"/>
    <property type="molecule type" value="Genomic_DNA"/>
</dbReference>
<evidence type="ECO:0000313" key="3">
    <source>
        <dbReference type="Proteomes" id="UP000027161"/>
    </source>
</evidence>
<organism evidence="2 3">
    <name type="scientific">Rickettsia tamurae subsp. buchneri</name>
    <dbReference type="NCBI Taxonomy" id="1462938"/>
    <lineage>
        <taxon>Bacteria</taxon>
        <taxon>Pseudomonadati</taxon>
        <taxon>Pseudomonadota</taxon>
        <taxon>Alphaproteobacteria</taxon>
        <taxon>Rickettsiales</taxon>
        <taxon>Rickettsiaceae</taxon>
        <taxon>Rickettsieae</taxon>
        <taxon>Rickettsia</taxon>
        <taxon>spotted fever group</taxon>
    </lineage>
</organism>
<protein>
    <submittedName>
        <fullName evidence="2">Uncharacterized protein</fullName>
    </submittedName>
</protein>
<evidence type="ECO:0000313" key="1">
    <source>
        <dbReference type="EMBL" id="KDO02294.1"/>
    </source>
</evidence>
<reference evidence="2 3" key="1">
    <citation type="submission" date="2014-02" db="EMBL/GenBank/DDBJ databases">
        <title>Draft genome sequence of Rickettsia buchneri sp. nov. ISO7T.</title>
        <authorList>
            <person name="Felsheim R.F."/>
            <person name="Kurtti T.J."/>
            <person name="Munderloh U.G."/>
        </authorList>
    </citation>
    <scope>NUCLEOTIDE SEQUENCE [LARGE SCALE GENOMIC DNA]</scope>
    <source>
        <strain evidence="2 3">ISO7</strain>
    </source>
</reference>
<dbReference type="EMBL" id="JFKF01000184">
    <property type="protein sequence ID" value="KDO02294.1"/>
    <property type="molecule type" value="Genomic_DNA"/>
</dbReference>
<proteinExistence type="predicted"/>
<dbReference type="Proteomes" id="UP000027161">
    <property type="component" value="Unassembled WGS sequence"/>
</dbReference>
<keyword evidence="3" id="KW-1185">Reference proteome</keyword>
<accession>A0A8E1BZQ8</accession>
<comment type="caution">
    <text evidence="2">The sequence shown here is derived from an EMBL/GenBank/DDBJ whole genome shotgun (WGS) entry which is preliminary data.</text>
</comment>
<sequence length="54" mass="6250">MSITNSYKLSDISKTLGLTTRRIQQLVKNDILPKPINSNYDLAGYIRAYEKYLQ</sequence>
<name>A0A8E1BZQ8_9RICK</name>